<dbReference type="InterPro" id="IPR050563">
    <property type="entry name" value="4-hydroxybenzoyl-CoA_TE"/>
</dbReference>
<proteinExistence type="inferred from homology"/>
<dbReference type="GO" id="GO:0047617">
    <property type="term" value="F:fatty acyl-CoA hydrolase activity"/>
    <property type="evidence" value="ECO:0007669"/>
    <property type="project" value="TreeGrafter"/>
</dbReference>
<keyword evidence="2" id="KW-0378">Hydrolase</keyword>
<dbReference type="Gene3D" id="3.10.129.10">
    <property type="entry name" value="Hotdog Thioesterase"/>
    <property type="match status" value="1"/>
</dbReference>
<keyword evidence="4" id="KW-1185">Reference proteome</keyword>
<dbReference type="Pfam" id="PF13279">
    <property type="entry name" value="4HBT_2"/>
    <property type="match status" value="1"/>
</dbReference>
<dbReference type="Proteomes" id="UP000516305">
    <property type="component" value="Chromosome"/>
</dbReference>
<dbReference type="AlphaFoldDB" id="A0A7H0VEU5"/>
<dbReference type="InterPro" id="IPR029069">
    <property type="entry name" value="HotDog_dom_sf"/>
</dbReference>
<evidence type="ECO:0000313" key="3">
    <source>
        <dbReference type="EMBL" id="QNR24243.1"/>
    </source>
</evidence>
<sequence length="151" mass="17714">MTENSSRFEQKLHIRWSDLDPNGHVRHSVYYDFAAQLRTELFIARGIRVEDMAKAGFGPVLFEEKANFRRELHFGDDLIMSGSLKLLREDYGRFAFVHEIWRGETLCATVEVFGAFIDLKLRKLTLPPQDFIDKLSNLPRHEDFTWLPIDK</sequence>
<dbReference type="SUPFAM" id="SSF54637">
    <property type="entry name" value="Thioesterase/thiol ester dehydrase-isomerase"/>
    <property type="match status" value="1"/>
</dbReference>
<protein>
    <submittedName>
        <fullName evidence="3">Acyl-CoA thioesterase</fullName>
    </submittedName>
</protein>
<dbReference type="KEGG" id="chyd:H4K34_18035"/>
<evidence type="ECO:0000256" key="1">
    <source>
        <dbReference type="ARBA" id="ARBA00005953"/>
    </source>
</evidence>
<dbReference type="EMBL" id="CP060139">
    <property type="protein sequence ID" value="QNR24243.1"/>
    <property type="molecule type" value="Genomic_DNA"/>
</dbReference>
<gene>
    <name evidence="3" type="ORF">H4K34_18035</name>
</gene>
<evidence type="ECO:0000313" key="4">
    <source>
        <dbReference type="Proteomes" id="UP000516305"/>
    </source>
</evidence>
<dbReference type="RefSeq" id="WP_210758772.1">
    <property type="nucleotide sequence ID" value="NZ_CP060139.1"/>
</dbReference>
<accession>A0A7H0VEU5</accession>
<reference evidence="3 4" key="1">
    <citation type="submission" date="2020-08" db="EMBL/GenBank/DDBJ databases">
        <title>Croceimicrobium hydrocarbonivorans gen. nov., sp. nov., a novel marine bacterium isolated from a bacterial consortium that degrades polyethylene terephthalate.</title>
        <authorList>
            <person name="Liu R."/>
        </authorList>
    </citation>
    <scope>NUCLEOTIDE SEQUENCE [LARGE SCALE GENOMIC DNA]</scope>
    <source>
        <strain evidence="3 4">A20-9</strain>
    </source>
</reference>
<comment type="similarity">
    <text evidence="1">Belongs to the 4-hydroxybenzoyl-CoA thioesterase family.</text>
</comment>
<evidence type="ECO:0000256" key="2">
    <source>
        <dbReference type="ARBA" id="ARBA00022801"/>
    </source>
</evidence>
<name>A0A7H0VEU5_9FLAO</name>
<dbReference type="PANTHER" id="PTHR31793">
    <property type="entry name" value="4-HYDROXYBENZOYL-COA THIOESTERASE FAMILY MEMBER"/>
    <property type="match status" value="1"/>
</dbReference>
<dbReference type="CDD" id="cd00586">
    <property type="entry name" value="4HBT"/>
    <property type="match status" value="1"/>
</dbReference>
<dbReference type="PANTHER" id="PTHR31793:SF27">
    <property type="entry name" value="NOVEL THIOESTERASE SUPERFAMILY DOMAIN AND SAPOSIN A-TYPE DOMAIN CONTAINING PROTEIN (0610012H03RIK)"/>
    <property type="match status" value="1"/>
</dbReference>
<organism evidence="3 4">
    <name type="scientific">Croceimicrobium hydrocarbonivorans</name>
    <dbReference type="NCBI Taxonomy" id="2761580"/>
    <lineage>
        <taxon>Bacteria</taxon>
        <taxon>Pseudomonadati</taxon>
        <taxon>Bacteroidota</taxon>
        <taxon>Flavobacteriia</taxon>
        <taxon>Flavobacteriales</taxon>
        <taxon>Owenweeksiaceae</taxon>
        <taxon>Croceimicrobium</taxon>
    </lineage>
</organism>